<dbReference type="GO" id="GO:0046872">
    <property type="term" value="F:metal ion binding"/>
    <property type="evidence" value="ECO:0007669"/>
    <property type="project" value="UniProtKB-KW"/>
</dbReference>
<dbReference type="PIRSF" id="PIRSF005962">
    <property type="entry name" value="Pept_M20D_amidohydro"/>
    <property type="match status" value="1"/>
</dbReference>
<dbReference type="KEGG" id="nfl:COO91_07561"/>
<evidence type="ECO:0000313" key="5">
    <source>
        <dbReference type="Proteomes" id="UP000232003"/>
    </source>
</evidence>
<dbReference type="NCBIfam" id="TIGR01891">
    <property type="entry name" value="amidohydrolases"/>
    <property type="match status" value="1"/>
</dbReference>
<sequence length="420" mass="46133">MVSTFPNPSSVDLSRIRLSIRSLQPQLVEWRRRLHQQPELGFQEKLTAEFVSQKLQEWGIDNQTSIAQTGIVATIKGNKPPTPHSPLLRLRSVQVPTPQVLAIRADMDALPIQELNEVPYKSQHDGVMHACGHDGHTAIALGTAYYLQQHRQDFSGTVKIIFQPAEESPGGAKPMIEAGVLKNPDVDAIIGLHLWNNLPLGTVGVRAGALMAAVECFNCTILGKGGHGALPHQTVDSVVVAAQIVNALQTIVARNVNPIDSAVVTVGELHAGTKRNVIADTARMSATVRYFNPSLKGFFNQRVEQIIAGICQSHGASYDLEYWSLYPPVINDIKMAELVRTVAEEVVETPLGIVPECQTMAAEDMSFFLQEIPGCYFFLGSANPEKDLAYPHHHPRFDFDETALGMGVEIFVRCVEKFFS</sequence>
<dbReference type="AlphaFoldDB" id="A0A2K8T1L9"/>
<keyword evidence="2" id="KW-0479">Metal-binding</keyword>
<feature type="binding site" evidence="2">
    <location>
        <position position="193"/>
    </location>
    <ligand>
        <name>Mn(2+)</name>
        <dbReference type="ChEBI" id="CHEBI:29035"/>
        <label>2</label>
    </ligand>
</feature>
<dbReference type="Gene3D" id="3.40.630.10">
    <property type="entry name" value="Zn peptidases"/>
    <property type="match status" value="1"/>
</dbReference>
<dbReference type="SUPFAM" id="SSF55031">
    <property type="entry name" value="Bacterial exopeptidase dimerisation domain"/>
    <property type="match status" value="1"/>
</dbReference>
<keyword evidence="1" id="KW-0378">Hydrolase</keyword>
<dbReference type="GO" id="GO:0004180">
    <property type="term" value="F:carboxypeptidase activity"/>
    <property type="evidence" value="ECO:0007669"/>
    <property type="project" value="UniProtKB-KW"/>
</dbReference>
<name>A0A2K8T1L9_9NOSO</name>
<keyword evidence="5" id="KW-1185">Reference proteome</keyword>
<feature type="binding site" evidence="2">
    <location>
        <position position="133"/>
    </location>
    <ligand>
        <name>Mn(2+)</name>
        <dbReference type="ChEBI" id="CHEBI:29035"/>
        <label>2</label>
    </ligand>
</feature>
<dbReference type="CDD" id="cd08021">
    <property type="entry name" value="M20_Acy1_YhaA-like"/>
    <property type="match status" value="1"/>
</dbReference>
<feature type="binding site" evidence="2">
    <location>
        <position position="393"/>
    </location>
    <ligand>
        <name>Mn(2+)</name>
        <dbReference type="ChEBI" id="CHEBI:29035"/>
        <label>2</label>
    </ligand>
</feature>
<dbReference type="GO" id="GO:0019877">
    <property type="term" value="P:diaminopimelate biosynthetic process"/>
    <property type="evidence" value="ECO:0007669"/>
    <property type="project" value="UniProtKB-ARBA"/>
</dbReference>
<dbReference type="SUPFAM" id="SSF53187">
    <property type="entry name" value="Zn-dependent exopeptidases"/>
    <property type="match status" value="1"/>
</dbReference>
<dbReference type="PANTHER" id="PTHR11014:SF164">
    <property type="entry name" value="N-ACYL-L-AMINO ACID AMIDOHYDROLASE"/>
    <property type="match status" value="1"/>
</dbReference>
<organism evidence="4 5">
    <name type="scientific">Nostoc flagelliforme CCNUN1</name>
    <dbReference type="NCBI Taxonomy" id="2038116"/>
    <lineage>
        <taxon>Bacteria</taxon>
        <taxon>Bacillati</taxon>
        <taxon>Cyanobacteriota</taxon>
        <taxon>Cyanophyceae</taxon>
        <taxon>Nostocales</taxon>
        <taxon>Nostocaceae</taxon>
        <taxon>Nostoc</taxon>
    </lineage>
</organism>
<dbReference type="Proteomes" id="UP000232003">
    <property type="component" value="Chromosome"/>
</dbReference>
<evidence type="ECO:0000259" key="3">
    <source>
        <dbReference type="Pfam" id="PF07687"/>
    </source>
</evidence>
<dbReference type="Gene3D" id="3.30.70.360">
    <property type="match status" value="1"/>
</dbReference>
<evidence type="ECO:0000313" key="4">
    <source>
        <dbReference type="EMBL" id="AUB41513.1"/>
    </source>
</evidence>
<keyword evidence="2" id="KW-0464">Manganese</keyword>
<comment type="cofactor">
    <cofactor evidence="2">
        <name>Mn(2+)</name>
        <dbReference type="ChEBI" id="CHEBI:29035"/>
    </cofactor>
    <text evidence="2">The Mn(2+) ion enhances activity.</text>
</comment>
<dbReference type="InterPro" id="IPR017439">
    <property type="entry name" value="Amidohydrolase"/>
</dbReference>
<protein>
    <submittedName>
        <fullName evidence="4">Metal-dependent amidase/aminoacylase/carboxypeptidase</fullName>
    </submittedName>
</protein>
<dbReference type="GO" id="GO:0050118">
    <property type="term" value="F:N-acetyldiaminopimelate deacetylase activity"/>
    <property type="evidence" value="ECO:0007669"/>
    <property type="project" value="UniProtKB-ARBA"/>
</dbReference>
<keyword evidence="4" id="KW-0645">Protease</keyword>
<dbReference type="InterPro" id="IPR036264">
    <property type="entry name" value="Bact_exopeptidase_dim_dom"/>
</dbReference>
<dbReference type="FunFam" id="3.30.70.360:FF:000001">
    <property type="entry name" value="N-acetyldiaminopimelate deacetylase"/>
    <property type="match status" value="1"/>
</dbReference>
<dbReference type="EMBL" id="CP024785">
    <property type="protein sequence ID" value="AUB41513.1"/>
    <property type="molecule type" value="Genomic_DNA"/>
</dbReference>
<evidence type="ECO:0000256" key="1">
    <source>
        <dbReference type="ARBA" id="ARBA00022801"/>
    </source>
</evidence>
<feature type="binding site" evidence="2">
    <location>
        <position position="167"/>
    </location>
    <ligand>
        <name>Mn(2+)</name>
        <dbReference type="ChEBI" id="CHEBI:29035"/>
        <label>2</label>
    </ligand>
</feature>
<dbReference type="InterPro" id="IPR011650">
    <property type="entry name" value="Peptidase_M20_dimer"/>
</dbReference>
<dbReference type="PANTHER" id="PTHR11014">
    <property type="entry name" value="PEPTIDASE M20 FAMILY MEMBER"/>
    <property type="match status" value="1"/>
</dbReference>
<evidence type="ECO:0000256" key="2">
    <source>
        <dbReference type="PIRSR" id="PIRSR005962-1"/>
    </source>
</evidence>
<dbReference type="OrthoDB" id="9776731at2"/>
<feature type="domain" description="Peptidase M20 dimerisation" evidence="3">
    <location>
        <begin position="217"/>
        <end position="314"/>
    </location>
</feature>
<dbReference type="Pfam" id="PF01546">
    <property type="entry name" value="Peptidase_M20"/>
    <property type="match status" value="1"/>
</dbReference>
<gene>
    <name evidence="4" type="ORF">COO91_07561</name>
</gene>
<dbReference type="Pfam" id="PF07687">
    <property type="entry name" value="M20_dimer"/>
    <property type="match status" value="1"/>
</dbReference>
<dbReference type="InterPro" id="IPR002933">
    <property type="entry name" value="Peptidase_M20"/>
</dbReference>
<keyword evidence="4" id="KW-0121">Carboxypeptidase</keyword>
<accession>A0A2K8T1L9</accession>
<dbReference type="RefSeq" id="WP_100901904.1">
    <property type="nucleotide sequence ID" value="NZ_CAWNNC010000001.1"/>
</dbReference>
<proteinExistence type="predicted"/>
<feature type="binding site" evidence="2">
    <location>
        <position position="131"/>
    </location>
    <ligand>
        <name>Mn(2+)</name>
        <dbReference type="ChEBI" id="CHEBI:29035"/>
        <label>2</label>
    </ligand>
</feature>
<reference evidence="4 5" key="1">
    <citation type="submission" date="2017-11" db="EMBL/GenBank/DDBJ databases">
        <title>Complete genome of a free-living desiccation-tolerant cyanobacterium and its photosynthetic adaptation to extreme terrestrial habitat.</title>
        <authorList>
            <person name="Shang J."/>
        </authorList>
    </citation>
    <scope>NUCLEOTIDE SEQUENCE [LARGE SCALE GENOMIC DNA]</scope>
    <source>
        <strain evidence="4 5">CCNUN1</strain>
    </source>
</reference>